<dbReference type="PANTHER" id="PTHR19328:SF75">
    <property type="entry name" value="ALDOSE SUGAR DEHYDROGENASE YLII"/>
    <property type="match status" value="1"/>
</dbReference>
<dbReference type="AlphaFoldDB" id="A0A095VQ85"/>
<feature type="domain" description="Glucose/Sorbosone dehydrogenase" evidence="2">
    <location>
        <begin position="33"/>
        <end position="357"/>
    </location>
</feature>
<sequence>MPRTLPLLLALCLLATAAARGAPYRLETVASGLHHPWSLAQLPDHSFLVTERRGRLLHVGPDGERQALTGVPETYEAGQGGFFDVMLHPGFDDNRLVYLSYAAGGLGANATAIFRGRLTATGLADGEEILRVQPLKDTPQHYGGRLAFLPDGSLLLTTGEGFDHREAAQNPASELGKVLRISDDGSVPADNPLVAAGAQRVWTLGHRNPQGMVVDADRGVVWLHEHGPRGGDEVNRLLPGENYGWPAVTHGIDYSGATISPYKHWPGLTDPAHVWVPSIAPSGLALYQGDRFPTWRGDLFLGALVDREVRRLDLEDGIIVGEERLFGELGERIRDVRSAPDGFLYLLTDSEAGRLVRVRPAQGTDH</sequence>
<accession>A0A095VQ85</accession>
<dbReference type="RefSeq" id="WP_035518043.1">
    <property type="nucleotide sequence ID" value="NZ_KN234799.1"/>
</dbReference>
<keyword evidence="4" id="KW-1185">Reference proteome</keyword>
<proteinExistence type="predicted"/>
<dbReference type="eggNOG" id="COG2133">
    <property type="taxonomic scope" value="Bacteria"/>
</dbReference>
<dbReference type="OrthoDB" id="9770043at2"/>
<evidence type="ECO:0000313" key="3">
    <source>
        <dbReference type="EMBL" id="KGE03288.1"/>
    </source>
</evidence>
<dbReference type="HOGENOM" id="CLU_012253_1_1_6"/>
<dbReference type="EMBL" id="AUVB01000060">
    <property type="protein sequence ID" value="KGE03288.1"/>
    <property type="molecule type" value="Genomic_DNA"/>
</dbReference>
<dbReference type="SUPFAM" id="SSF50952">
    <property type="entry name" value="Soluble quinoprotein glucose dehydrogenase"/>
    <property type="match status" value="1"/>
</dbReference>
<dbReference type="STRING" id="1265313.HRUBRA_02122"/>
<feature type="chain" id="PRO_5001911035" evidence="1">
    <location>
        <begin position="22"/>
        <end position="366"/>
    </location>
</feature>
<keyword evidence="1" id="KW-0732">Signal</keyword>
<comment type="caution">
    <text evidence="3">The sequence shown here is derived from an EMBL/GenBank/DDBJ whole genome shotgun (WGS) entry which is preliminary data.</text>
</comment>
<organism evidence="3 4">
    <name type="scientific">Pseudohaliea rubra DSM 19751</name>
    <dbReference type="NCBI Taxonomy" id="1265313"/>
    <lineage>
        <taxon>Bacteria</taxon>
        <taxon>Pseudomonadati</taxon>
        <taxon>Pseudomonadota</taxon>
        <taxon>Gammaproteobacteria</taxon>
        <taxon>Cellvibrionales</taxon>
        <taxon>Halieaceae</taxon>
        <taxon>Pseudohaliea</taxon>
    </lineage>
</organism>
<protein>
    <submittedName>
        <fullName evidence="3">PQQ-dependent oxidoreductase, gdhB family</fullName>
    </submittedName>
</protein>
<dbReference type="InterPro" id="IPR012938">
    <property type="entry name" value="Glc/Sorbosone_DH"/>
</dbReference>
<dbReference type="InterPro" id="IPR011041">
    <property type="entry name" value="Quinoprot_gluc/sorb_DH_b-prop"/>
</dbReference>
<dbReference type="PANTHER" id="PTHR19328">
    <property type="entry name" value="HEDGEHOG-INTERACTING PROTEIN"/>
    <property type="match status" value="1"/>
</dbReference>
<name>A0A095VQ85_9GAMM</name>
<evidence type="ECO:0000256" key="1">
    <source>
        <dbReference type="SAM" id="SignalP"/>
    </source>
</evidence>
<evidence type="ECO:0000259" key="2">
    <source>
        <dbReference type="Pfam" id="PF07995"/>
    </source>
</evidence>
<dbReference type="InterPro" id="IPR011042">
    <property type="entry name" value="6-blade_b-propeller_TolB-like"/>
</dbReference>
<reference evidence="3 4" key="1">
    <citation type="journal article" date="2014" name="Genome Announc.">
        <title>Genome Sequence of Gammaproteobacterial Pseudohaliea rubra Type Strain DSM 19751, Isolated from Coastal Seawater of the Mediterranean Sea.</title>
        <authorList>
            <person name="Spring S."/>
            <person name="Fiebig A."/>
            <person name="Riedel T."/>
            <person name="Goker M."/>
            <person name="Klenk H.P."/>
        </authorList>
    </citation>
    <scope>NUCLEOTIDE SEQUENCE [LARGE SCALE GENOMIC DNA]</scope>
    <source>
        <strain evidence="3 4">DSM 19751</strain>
    </source>
</reference>
<dbReference type="Pfam" id="PF07995">
    <property type="entry name" value="GSDH"/>
    <property type="match status" value="1"/>
</dbReference>
<dbReference type="Gene3D" id="2.120.10.30">
    <property type="entry name" value="TolB, C-terminal domain"/>
    <property type="match status" value="1"/>
</dbReference>
<feature type="signal peptide" evidence="1">
    <location>
        <begin position="1"/>
        <end position="21"/>
    </location>
</feature>
<dbReference type="PATRIC" id="fig|1265313.6.peg.2092"/>
<gene>
    <name evidence="3" type="ORF">HRUBRA_02122</name>
</gene>
<dbReference type="Proteomes" id="UP000029640">
    <property type="component" value="Unassembled WGS sequence"/>
</dbReference>
<evidence type="ECO:0000313" key="4">
    <source>
        <dbReference type="Proteomes" id="UP000029640"/>
    </source>
</evidence>